<dbReference type="EMBL" id="LXQA010344067">
    <property type="protein sequence ID" value="MCI45429.1"/>
    <property type="molecule type" value="Genomic_DNA"/>
</dbReference>
<accession>A0A392S9S2</accession>
<reference evidence="2 3" key="1">
    <citation type="journal article" date="2018" name="Front. Plant Sci.">
        <title>Red Clover (Trifolium pratense) and Zigzag Clover (T. medium) - A Picture of Genomic Similarities and Differences.</title>
        <authorList>
            <person name="Dluhosova J."/>
            <person name="Istvanek J."/>
            <person name="Nedelnik J."/>
            <person name="Repkova J."/>
        </authorList>
    </citation>
    <scope>NUCLEOTIDE SEQUENCE [LARGE SCALE GENOMIC DNA]</scope>
    <source>
        <strain evidence="3">cv. 10/8</strain>
        <tissue evidence="2">Leaf</tissue>
    </source>
</reference>
<comment type="caution">
    <text evidence="2">The sequence shown here is derived from an EMBL/GenBank/DDBJ whole genome shotgun (WGS) entry which is preliminary data.</text>
</comment>
<protein>
    <submittedName>
        <fullName evidence="2">Uncharacterized protein</fullName>
    </submittedName>
</protein>
<sequence>MKKKGESVDGRDGRVANKHSVLEETKGTKVVGDSGNTIMKDPSTRLVRKYTLNVDDVH</sequence>
<dbReference type="AlphaFoldDB" id="A0A392S9S2"/>
<proteinExistence type="predicted"/>
<evidence type="ECO:0000256" key="1">
    <source>
        <dbReference type="SAM" id="MobiDB-lite"/>
    </source>
</evidence>
<dbReference type="Proteomes" id="UP000265520">
    <property type="component" value="Unassembled WGS sequence"/>
</dbReference>
<evidence type="ECO:0000313" key="2">
    <source>
        <dbReference type="EMBL" id="MCI45429.1"/>
    </source>
</evidence>
<feature type="region of interest" description="Disordered" evidence="1">
    <location>
        <begin position="1"/>
        <end position="27"/>
    </location>
</feature>
<keyword evidence="3" id="KW-1185">Reference proteome</keyword>
<name>A0A392S9S2_9FABA</name>
<evidence type="ECO:0000313" key="3">
    <source>
        <dbReference type="Proteomes" id="UP000265520"/>
    </source>
</evidence>
<organism evidence="2 3">
    <name type="scientific">Trifolium medium</name>
    <dbReference type="NCBI Taxonomy" id="97028"/>
    <lineage>
        <taxon>Eukaryota</taxon>
        <taxon>Viridiplantae</taxon>
        <taxon>Streptophyta</taxon>
        <taxon>Embryophyta</taxon>
        <taxon>Tracheophyta</taxon>
        <taxon>Spermatophyta</taxon>
        <taxon>Magnoliopsida</taxon>
        <taxon>eudicotyledons</taxon>
        <taxon>Gunneridae</taxon>
        <taxon>Pentapetalae</taxon>
        <taxon>rosids</taxon>
        <taxon>fabids</taxon>
        <taxon>Fabales</taxon>
        <taxon>Fabaceae</taxon>
        <taxon>Papilionoideae</taxon>
        <taxon>50 kb inversion clade</taxon>
        <taxon>NPAAA clade</taxon>
        <taxon>Hologalegina</taxon>
        <taxon>IRL clade</taxon>
        <taxon>Trifolieae</taxon>
        <taxon>Trifolium</taxon>
    </lineage>
</organism>